<dbReference type="InterPro" id="IPR035898">
    <property type="entry name" value="TAZ_dom_sf"/>
</dbReference>
<keyword evidence="7" id="KW-0862">Zinc</keyword>
<keyword evidence="12" id="KW-0539">Nucleus</keyword>
<dbReference type="PROSITE" id="PS50135">
    <property type="entry name" value="ZF_ZZ_2"/>
    <property type="match status" value="1"/>
</dbReference>
<gene>
    <name evidence="20" type="ORF">MIMGU_mgv1a023028mg</name>
</gene>
<protein>
    <recommendedName>
        <fullName evidence="3">histone acetyltransferase</fullName>
        <ecNumber evidence="3">2.3.1.48</ecNumber>
    </recommendedName>
</protein>
<dbReference type="InterPro" id="IPR043145">
    <property type="entry name" value="Znf_ZZ_sf"/>
</dbReference>
<comment type="catalytic activity">
    <reaction evidence="14">
        <text>L-lysyl-[protein] + acetyl-CoA = N(6)-acetyl-L-lysyl-[protein] + CoA + H(+)</text>
        <dbReference type="Rhea" id="RHEA:45948"/>
        <dbReference type="Rhea" id="RHEA-COMP:9752"/>
        <dbReference type="Rhea" id="RHEA-COMP:10731"/>
        <dbReference type="ChEBI" id="CHEBI:15378"/>
        <dbReference type="ChEBI" id="CHEBI:29969"/>
        <dbReference type="ChEBI" id="CHEBI:57287"/>
        <dbReference type="ChEBI" id="CHEBI:57288"/>
        <dbReference type="ChEBI" id="CHEBI:61930"/>
        <dbReference type="EC" id="2.3.1.48"/>
    </reaction>
</comment>
<evidence type="ECO:0000259" key="17">
    <source>
        <dbReference type="PROSITE" id="PS50134"/>
    </source>
</evidence>
<dbReference type="PROSITE" id="PS51727">
    <property type="entry name" value="CBP_P300_HAT"/>
    <property type="match status" value="1"/>
</dbReference>
<dbReference type="Pfam" id="PF02135">
    <property type="entry name" value="zf-TAZ"/>
    <property type="match status" value="1"/>
</dbReference>
<feature type="domain" description="CBP/p300-type HAT" evidence="19">
    <location>
        <begin position="758"/>
        <end position="1187"/>
    </location>
</feature>
<dbReference type="SUPFAM" id="SSF57850">
    <property type="entry name" value="RING/U-box"/>
    <property type="match status" value="2"/>
</dbReference>
<dbReference type="SMART" id="SM01250">
    <property type="entry name" value="KAT11"/>
    <property type="match status" value="1"/>
</dbReference>
<evidence type="ECO:0000313" key="21">
    <source>
        <dbReference type="Proteomes" id="UP000030748"/>
    </source>
</evidence>
<dbReference type="Gene3D" id="1.20.1020.10">
    <property type="entry name" value="TAZ domain"/>
    <property type="match status" value="1"/>
</dbReference>
<dbReference type="PROSITE" id="PS50134">
    <property type="entry name" value="ZF_TAZ"/>
    <property type="match status" value="1"/>
</dbReference>
<dbReference type="InterPro" id="IPR000197">
    <property type="entry name" value="Znf_TAZ"/>
</dbReference>
<comment type="subcellular location">
    <subcellularLocation>
        <location evidence="2">Nucleus</location>
    </subcellularLocation>
</comment>
<evidence type="ECO:0000256" key="13">
    <source>
        <dbReference type="ARBA" id="ARBA00023315"/>
    </source>
</evidence>
<keyword evidence="5" id="KW-0479">Metal-binding</keyword>
<dbReference type="InterPro" id="IPR031162">
    <property type="entry name" value="CBP_P300_HAT"/>
</dbReference>
<keyword evidence="13" id="KW-0012">Acyltransferase</keyword>
<evidence type="ECO:0000256" key="12">
    <source>
        <dbReference type="ARBA" id="ARBA00023242"/>
    </source>
</evidence>
<dbReference type="GO" id="GO:0045944">
    <property type="term" value="P:positive regulation of transcription by RNA polymerase II"/>
    <property type="evidence" value="ECO:0000318"/>
    <property type="project" value="GO_Central"/>
</dbReference>
<dbReference type="InterPro" id="IPR000433">
    <property type="entry name" value="Znf_ZZ"/>
</dbReference>
<keyword evidence="11" id="KW-0804">Transcription</keyword>
<dbReference type="InterPro" id="IPR013178">
    <property type="entry name" value="Histone_AcTrfase_Rtt109/CBP"/>
</dbReference>
<dbReference type="SUPFAM" id="SSF57903">
    <property type="entry name" value="FYVE/PHD zinc finger"/>
    <property type="match status" value="1"/>
</dbReference>
<evidence type="ECO:0000256" key="4">
    <source>
        <dbReference type="ARBA" id="ARBA00022679"/>
    </source>
</evidence>
<dbReference type="SMART" id="SM00551">
    <property type="entry name" value="ZnF_TAZ"/>
    <property type="match status" value="1"/>
</dbReference>
<dbReference type="eggNOG" id="KOG1778">
    <property type="taxonomic scope" value="Eukaryota"/>
</dbReference>
<dbReference type="InterPro" id="IPR013083">
    <property type="entry name" value="Znf_RING/FYVE/PHD"/>
</dbReference>
<reference evidence="20 21" key="1">
    <citation type="journal article" date="2013" name="Proc. Natl. Acad. Sci. U.S.A.">
        <title>Fine-scale variation in meiotic recombination in Mimulus inferred from population shotgun sequencing.</title>
        <authorList>
            <person name="Hellsten U."/>
            <person name="Wright K.M."/>
            <person name="Jenkins J."/>
            <person name="Shu S."/>
            <person name="Yuan Y."/>
            <person name="Wessler S.R."/>
            <person name="Schmutz J."/>
            <person name="Willis J.H."/>
            <person name="Rokhsar D.S."/>
        </authorList>
    </citation>
    <scope>NUCLEOTIDE SEQUENCE [LARGE SCALE GENOMIC DNA]</scope>
    <source>
        <strain evidence="21">cv. DUN x IM62</strain>
    </source>
</reference>
<comment type="function">
    <text evidence="1">Acetyltransferase enzyme. Acetylates histones, giving a specific tag for transcriptional activation.</text>
</comment>
<dbReference type="PROSITE" id="PS01359">
    <property type="entry name" value="ZF_PHD_1"/>
    <property type="match status" value="1"/>
</dbReference>
<evidence type="ECO:0000256" key="15">
    <source>
        <dbReference type="PROSITE-ProRule" id="PRU00228"/>
    </source>
</evidence>
<name>A0A022RX18_ERYGU</name>
<proteinExistence type="predicted"/>
<dbReference type="EMBL" id="KI630214">
    <property type="protein sequence ID" value="EYU44298.1"/>
    <property type="molecule type" value="Genomic_DNA"/>
</dbReference>
<dbReference type="EC" id="2.3.1.48" evidence="3"/>
<dbReference type="GO" id="GO:0004402">
    <property type="term" value="F:histone acetyltransferase activity"/>
    <property type="evidence" value="ECO:0000318"/>
    <property type="project" value="GO_Central"/>
</dbReference>
<dbReference type="SMART" id="SM00291">
    <property type="entry name" value="ZnF_ZZ"/>
    <property type="match status" value="2"/>
</dbReference>
<sequence>MNSDSGCSPDNEPLELGATFAVRSFSEPIPGSSDWIKPNEFVENNHKINHVGPQSLLGDNLELHEYKAWLSGHNSMFIPEDTNALSGTVFNQPKLSHEWSSNFEPQAHQSNPCHLQSCPPPAHFDGSLERQMYGCSVVNQKFQNEVSGESSLVLSRPPLAPNHRSQQHGFSNVQASKTTSSRGSVHRLLVLYLIFRSKQLDVIRSQQEYVDYLHLVVCRGLDCKCNKYRALVSHFDNCQTTDCKICGPVHQIFHNKKIKSVPASSPYSTDKMTTVSENPRGCVIGNPHPRDFTFQETQPDPKRLKIEAVPRDDWSLSSVVLSCSELQAGCLLDDEENTAKMNKELLSSNEGSPGVIWNGDADNGGPETETICFSMTDGLLGLGQSSEDPRNSAALNNVALSHSEEFNFVDKHQELDCDNTGNIKCDVTSSCQSLNSDGISILPEEPAIDPGEETTLMSVTENVCFSKTDGLLGLGQSSEDPRNSAALKNVTLSHSEGFNLVDKHQEMDCDNTSNIKCDVTFSCQSLDPDGVSILPEEPATDPGEKTKIISVAEHDRIDTNCDSSNSDYQYGTKLEELKGSGVSLTDAFTAEQIKMHLDSLRQCTIPNAEKELSGDKTAQTAGANSCQLCLVDVLAFAGPPMYCSWCQLLIKHKLNYYWATDESGTQYCFCNSCFSHSRGGRISSTGGLTFSKAKLQKAKNTTELDEPWVQCDKCERWQHQVCALYNSKRDLEGKVDYICPKCRLAEIEAKKHVPIPPATGARDLPRTKLSDHIEQRLLRSLEHERKQRAELIGKSPEEVPGAADLVVRVVLAVNKQLEVKQEFLDIIPGESYPTKFSYKSKVILLFQKVECVDVCLFSMYVQEYGSDCGNPNKRSIYISYLDSVKYFTPEIKTVAGVALRTIVYHEILIGYLDYCKQYGFKTCYIWACPPRKGEDYILYCHPETQKRPDDNRLSQWYKKMLKKAKQDNVVVEYTNFYEHFFIPSGECNSKITAARLPYFDGDYWSGEIEHHVRNSEKNEGGDSERKLKTQMTRRTLKAMGHTDTTEDVRAMQELGAKIHHKKDDFFVVHLQFICTNCNEAILSGSRWSCNQCSKFHLCSRCFELKKTPDGLETLKTCRGKKHQLWQIAVSGVAADTEDNDVILHNEFLDNRHSFLDFCQKNNYQFDSLRRAKYSSMMILHHLHKMSTFTTQTICSICHHEPVVRWHCEICSEFHACNACYQKEGDRCHIHKLVQQSRKADCRTNTEHIQQQGQLKIRWLLNVLEHANQCGATKDNPCTYPNCHDMKILFLHGAKCQLRLPGGCRHCRRIWFLLDLHSKICRISNCGIPRCMDIKRHKQMIATQSDLQRRALLHSQ</sequence>
<evidence type="ECO:0000256" key="11">
    <source>
        <dbReference type="ARBA" id="ARBA00023163"/>
    </source>
</evidence>
<evidence type="ECO:0000256" key="1">
    <source>
        <dbReference type="ARBA" id="ARBA00002581"/>
    </source>
</evidence>
<evidence type="ECO:0000256" key="3">
    <source>
        <dbReference type="ARBA" id="ARBA00013184"/>
    </source>
</evidence>
<dbReference type="GO" id="GO:0005667">
    <property type="term" value="C:transcription regulator complex"/>
    <property type="evidence" value="ECO:0000318"/>
    <property type="project" value="GO_Central"/>
</dbReference>
<evidence type="ECO:0000259" key="16">
    <source>
        <dbReference type="PROSITE" id="PS50016"/>
    </source>
</evidence>
<feature type="domain" description="TAZ-type" evidence="17">
    <location>
        <begin position="1241"/>
        <end position="1333"/>
    </location>
</feature>
<dbReference type="Pfam" id="PF00628">
    <property type="entry name" value="PHD"/>
    <property type="match status" value="1"/>
</dbReference>
<feature type="non-terminal residue" evidence="20">
    <location>
        <position position="1355"/>
    </location>
</feature>
<keyword evidence="6 15" id="KW-0863">Zinc-finger</keyword>
<evidence type="ECO:0000256" key="14">
    <source>
        <dbReference type="ARBA" id="ARBA00048017"/>
    </source>
</evidence>
<evidence type="ECO:0000256" key="9">
    <source>
        <dbReference type="ARBA" id="ARBA00023015"/>
    </source>
</evidence>
<dbReference type="GO" id="GO:0003713">
    <property type="term" value="F:transcription coactivator activity"/>
    <property type="evidence" value="ECO:0000318"/>
    <property type="project" value="GO_Central"/>
</dbReference>
<evidence type="ECO:0000256" key="8">
    <source>
        <dbReference type="ARBA" id="ARBA00022853"/>
    </source>
</evidence>
<dbReference type="CDD" id="cd15614">
    <property type="entry name" value="PHD_HAC_like"/>
    <property type="match status" value="1"/>
</dbReference>
<evidence type="ECO:0000313" key="20">
    <source>
        <dbReference type="EMBL" id="EYU44298.1"/>
    </source>
</evidence>
<keyword evidence="4" id="KW-0808">Transferase</keyword>
<dbReference type="InterPro" id="IPR019786">
    <property type="entry name" value="Zinc_finger_PHD-type_CS"/>
</dbReference>
<dbReference type="InterPro" id="IPR011011">
    <property type="entry name" value="Znf_FYVE_PHD"/>
</dbReference>
<evidence type="ECO:0000256" key="6">
    <source>
        <dbReference type="ARBA" id="ARBA00022771"/>
    </source>
</evidence>
<dbReference type="PANTHER" id="PTHR13808:SF53">
    <property type="entry name" value="HISTONE ACETYLTRANSFERASE HAC2"/>
    <property type="match status" value="1"/>
</dbReference>
<dbReference type="PROSITE" id="PS50016">
    <property type="entry name" value="ZF_PHD_2"/>
    <property type="match status" value="1"/>
</dbReference>
<evidence type="ECO:0000259" key="19">
    <source>
        <dbReference type="PROSITE" id="PS51727"/>
    </source>
</evidence>
<dbReference type="PANTHER" id="PTHR13808">
    <property type="entry name" value="CBP/P300-RELATED"/>
    <property type="match status" value="1"/>
</dbReference>
<dbReference type="GO" id="GO:0008270">
    <property type="term" value="F:zinc ion binding"/>
    <property type="evidence" value="ECO:0007669"/>
    <property type="project" value="UniProtKB-KW"/>
</dbReference>
<dbReference type="Pfam" id="PF00569">
    <property type="entry name" value="ZZ"/>
    <property type="match status" value="1"/>
</dbReference>
<feature type="domain" description="PHD-type" evidence="16">
    <location>
        <begin position="667"/>
        <end position="745"/>
    </location>
</feature>
<evidence type="ECO:0000256" key="7">
    <source>
        <dbReference type="ARBA" id="ARBA00022833"/>
    </source>
</evidence>
<dbReference type="Gene3D" id="3.30.60.90">
    <property type="match status" value="2"/>
</dbReference>
<evidence type="ECO:0000256" key="2">
    <source>
        <dbReference type="ARBA" id="ARBA00004123"/>
    </source>
</evidence>
<dbReference type="SUPFAM" id="SSF57933">
    <property type="entry name" value="TAZ domain"/>
    <property type="match status" value="1"/>
</dbReference>
<feature type="domain" description="ZZ-type" evidence="18">
    <location>
        <begin position="1069"/>
        <end position="1132"/>
    </location>
</feature>
<dbReference type="GO" id="GO:0005634">
    <property type="term" value="C:nucleus"/>
    <property type="evidence" value="ECO:0007669"/>
    <property type="project" value="UniProtKB-SubCell"/>
</dbReference>
<dbReference type="InterPro" id="IPR001965">
    <property type="entry name" value="Znf_PHD"/>
</dbReference>
<evidence type="ECO:0000256" key="10">
    <source>
        <dbReference type="ARBA" id="ARBA00023159"/>
    </source>
</evidence>
<dbReference type="SMART" id="SM00249">
    <property type="entry name" value="PHD"/>
    <property type="match status" value="1"/>
</dbReference>
<keyword evidence="9" id="KW-0805">Transcription regulation</keyword>
<keyword evidence="10" id="KW-0010">Activator</keyword>
<dbReference type="Proteomes" id="UP000030748">
    <property type="component" value="Unassembled WGS sequence"/>
</dbReference>
<dbReference type="GO" id="GO:0031490">
    <property type="term" value="F:chromatin DNA binding"/>
    <property type="evidence" value="ECO:0000318"/>
    <property type="project" value="GO_Central"/>
</dbReference>
<accession>A0A022RX18</accession>
<evidence type="ECO:0000259" key="18">
    <source>
        <dbReference type="PROSITE" id="PS50135"/>
    </source>
</evidence>
<dbReference type="STRING" id="4155.A0A022RX18"/>
<dbReference type="InterPro" id="IPR019787">
    <property type="entry name" value="Znf_PHD-finger"/>
</dbReference>
<dbReference type="GO" id="GO:0000123">
    <property type="term" value="C:histone acetyltransferase complex"/>
    <property type="evidence" value="ECO:0000318"/>
    <property type="project" value="GO_Central"/>
</dbReference>
<dbReference type="Gene3D" id="3.30.40.10">
    <property type="entry name" value="Zinc/RING finger domain, C3HC4 (zinc finger)"/>
    <property type="match status" value="1"/>
</dbReference>
<dbReference type="Pfam" id="PF08214">
    <property type="entry name" value="HAT_KAT11"/>
    <property type="match status" value="1"/>
</dbReference>
<keyword evidence="8" id="KW-0156">Chromatin regulator</keyword>
<organism evidence="20 21">
    <name type="scientific">Erythranthe guttata</name>
    <name type="common">Yellow monkey flower</name>
    <name type="synonym">Mimulus guttatus</name>
    <dbReference type="NCBI Taxonomy" id="4155"/>
    <lineage>
        <taxon>Eukaryota</taxon>
        <taxon>Viridiplantae</taxon>
        <taxon>Streptophyta</taxon>
        <taxon>Embryophyta</taxon>
        <taxon>Tracheophyta</taxon>
        <taxon>Spermatophyta</taxon>
        <taxon>Magnoliopsida</taxon>
        <taxon>eudicotyledons</taxon>
        <taxon>Gunneridae</taxon>
        <taxon>Pentapetalae</taxon>
        <taxon>asterids</taxon>
        <taxon>lamiids</taxon>
        <taxon>Lamiales</taxon>
        <taxon>Phrymaceae</taxon>
        <taxon>Erythranthe</taxon>
    </lineage>
</organism>
<keyword evidence="21" id="KW-1185">Reference proteome</keyword>
<evidence type="ECO:0000256" key="5">
    <source>
        <dbReference type="ARBA" id="ARBA00022723"/>
    </source>
</evidence>